<dbReference type="Proteomes" id="UP001207626">
    <property type="component" value="Unassembled WGS sequence"/>
</dbReference>
<comment type="caution">
    <text evidence="1">The sequence shown here is derived from an EMBL/GenBank/DDBJ whole genome shotgun (WGS) entry which is preliminary data.</text>
</comment>
<organism evidence="1 2">
    <name type="scientific">Paenibacillus apiarius</name>
    <dbReference type="NCBI Taxonomy" id="46240"/>
    <lineage>
        <taxon>Bacteria</taxon>
        <taxon>Bacillati</taxon>
        <taxon>Bacillota</taxon>
        <taxon>Bacilli</taxon>
        <taxon>Bacillales</taxon>
        <taxon>Paenibacillaceae</taxon>
        <taxon>Paenibacillus</taxon>
    </lineage>
</organism>
<dbReference type="EMBL" id="JAMDLW010000020">
    <property type="protein sequence ID" value="MCY9521137.1"/>
    <property type="molecule type" value="Genomic_DNA"/>
</dbReference>
<accession>A0ABT4DUW3</accession>
<keyword evidence="2" id="KW-1185">Reference proteome</keyword>
<protein>
    <submittedName>
        <fullName evidence="1">Uncharacterized protein</fullName>
    </submittedName>
</protein>
<sequence length="119" mass="13379">MGLCDSQNDSNAFLMRQIGKRSSKLEDIRLKPALLPRFRSALGPSELMRKRILYEEMLTVVRFFTARLITQLAGTPIVIVISDENGGYAIYAPAMPRESPGKLPMEPERVMKGVLRIEA</sequence>
<evidence type="ECO:0000313" key="2">
    <source>
        <dbReference type="Proteomes" id="UP001207626"/>
    </source>
</evidence>
<dbReference type="RefSeq" id="WP_087435813.1">
    <property type="nucleotide sequence ID" value="NZ_JAMDLV010000044.1"/>
</dbReference>
<gene>
    <name evidence="1" type="ORF">M5X09_15915</name>
</gene>
<evidence type="ECO:0000313" key="1">
    <source>
        <dbReference type="EMBL" id="MCY9521137.1"/>
    </source>
</evidence>
<reference evidence="1 2" key="1">
    <citation type="submission" date="2022-05" db="EMBL/GenBank/DDBJ databases">
        <title>Genome Sequencing of Bee-Associated Microbes.</title>
        <authorList>
            <person name="Dunlap C."/>
        </authorList>
    </citation>
    <scope>NUCLEOTIDE SEQUENCE [LARGE SCALE GENOMIC DNA]</scope>
    <source>
        <strain evidence="1 2">NRRL NRS-1438</strain>
    </source>
</reference>
<proteinExistence type="predicted"/>
<name>A0ABT4DUW3_9BACL</name>